<reference evidence="3 4" key="1">
    <citation type="journal article" date="2012" name="Genome Biol.">
        <title>The genome of the polar eukaryotic microalga coccomyxa subellipsoidea reveals traits of cold adaptation.</title>
        <authorList>
            <person name="Blanc G."/>
            <person name="Agarkova I."/>
            <person name="Grimwood J."/>
            <person name="Kuo A."/>
            <person name="Brueggeman A."/>
            <person name="Dunigan D."/>
            <person name="Gurnon J."/>
            <person name="Ladunga I."/>
            <person name="Lindquist E."/>
            <person name="Lucas S."/>
            <person name="Pangilinan J."/>
            <person name="Proschold T."/>
            <person name="Salamov A."/>
            <person name="Schmutz J."/>
            <person name="Weeks D."/>
            <person name="Yamada T."/>
            <person name="Claverie J.M."/>
            <person name="Grigoriev I."/>
            <person name="Van Etten J."/>
            <person name="Lomsadze A."/>
            <person name="Borodovsky M."/>
        </authorList>
    </citation>
    <scope>NUCLEOTIDE SEQUENCE [LARGE SCALE GENOMIC DNA]</scope>
    <source>
        <strain evidence="3 4">C-169</strain>
    </source>
</reference>
<feature type="compositionally biased region" description="Gly residues" evidence="1">
    <location>
        <begin position="332"/>
        <end position="341"/>
    </location>
</feature>
<evidence type="ECO:0000313" key="3">
    <source>
        <dbReference type="EMBL" id="EIE27548.1"/>
    </source>
</evidence>
<evidence type="ECO:0008006" key="5">
    <source>
        <dbReference type="Google" id="ProtNLM"/>
    </source>
</evidence>
<gene>
    <name evidence="3" type="ORF">COCSUDRAFT_64284</name>
</gene>
<keyword evidence="2" id="KW-1133">Transmembrane helix</keyword>
<keyword evidence="4" id="KW-1185">Reference proteome</keyword>
<dbReference type="OrthoDB" id="510012at2759"/>
<dbReference type="Pfam" id="PF13385">
    <property type="entry name" value="Laminin_G_3"/>
    <property type="match status" value="1"/>
</dbReference>
<dbReference type="AlphaFoldDB" id="I0ZA79"/>
<protein>
    <recommendedName>
        <fullName evidence="5">Concanavalin A-like lectin/glucanase</fullName>
    </recommendedName>
</protein>
<dbReference type="eggNOG" id="ENOG502STZI">
    <property type="taxonomic scope" value="Eukaryota"/>
</dbReference>
<keyword evidence="2" id="KW-0472">Membrane</keyword>
<proteinExistence type="predicted"/>
<dbReference type="RefSeq" id="XP_005652092.1">
    <property type="nucleotide sequence ID" value="XM_005652035.1"/>
</dbReference>
<dbReference type="SUPFAM" id="SSF49899">
    <property type="entry name" value="Concanavalin A-like lectins/glucanases"/>
    <property type="match status" value="1"/>
</dbReference>
<dbReference type="Proteomes" id="UP000007264">
    <property type="component" value="Unassembled WGS sequence"/>
</dbReference>
<name>I0ZA79_COCSC</name>
<sequence length="486" mass="50363">MPVPTAYFPLTNGSVMSWPVPQYWAYNTSAVRAKQTRFVEDDLFGSVASCNASLGSSMAIEGVKWGATGPFAFNVWVKQGSRAGAMFQYVISTRSRDLGNVTDDNIFYPNQMHLYLPSEDHPAHDTVRAIVKDSTDSFNGDSSRVFVDSDGVLASNTERTSIRTPVLGAWHMLTVTTMQDGSPGYRLYVDGIFRAALTAPQDYFQINGGRPIYADGPIVLCDRADHFPGRSYDGKIAQLSIYDAALTENNIALLYAAVAGAMPDYSKSPSAQKAALAGLTPASAPASAAASATASAPEQSVAVPRSAPTAITRDTETLSSTQSTDGSQGVSASGGGGGGGNAAAPKPALRSAAGSQGGPVVPNPADQRPVVTGTAADQSSVRVNSASVDSGPKLAPAAIVGIVVAAVVVVAILAGVAVFVTRKRRHGGNWRKEQLDGEGGAGASAAQHTSFPDGQDVPKRASPDKSKLFTGAPSSHSFDVEAHSAL</sequence>
<feature type="transmembrane region" description="Helical" evidence="2">
    <location>
        <begin position="394"/>
        <end position="421"/>
    </location>
</feature>
<dbReference type="Gene3D" id="2.60.120.200">
    <property type="match status" value="1"/>
</dbReference>
<dbReference type="KEGG" id="csl:COCSUDRAFT_64284"/>
<feature type="region of interest" description="Disordered" evidence="1">
    <location>
        <begin position="290"/>
        <end position="390"/>
    </location>
</feature>
<evidence type="ECO:0000256" key="2">
    <source>
        <dbReference type="SAM" id="Phobius"/>
    </source>
</evidence>
<evidence type="ECO:0000313" key="4">
    <source>
        <dbReference type="Proteomes" id="UP000007264"/>
    </source>
</evidence>
<accession>I0ZA79</accession>
<feature type="compositionally biased region" description="Low complexity" evidence="1">
    <location>
        <begin position="342"/>
        <end position="353"/>
    </location>
</feature>
<dbReference type="EMBL" id="AGSI01000001">
    <property type="protein sequence ID" value="EIE27548.1"/>
    <property type="molecule type" value="Genomic_DNA"/>
</dbReference>
<evidence type="ECO:0000256" key="1">
    <source>
        <dbReference type="SAM" id="MobiDB-lite"/>
    </source>
</evidence>
<feature type="compositionally biased region" description="Polar residues" evidence="1">
    <location>
        <begin position="375"/>
        <end position="388"/>
    </location>
</feature>
<comment type="caution">
    <text evidence="3">The sequence shown here is derived from an EMBL/GenBank/DDBJ whole genome shotgun (WGS) entry which is preliminary data.</text>
</comment>
<feature type="compositionally biased region" description="Basic and acidic residues" evidence="1">
    <location>
        <begin position="456"/>
        <end position="467"/>
    </location>
</feature>
<feature type="region of interest" description="Disordered" evidence="1">
    <location>
        <begin position="430"/>
        <end position="486"/>
    </location>
</feature>
<organism evidence="3 4">
    <name type="scientific">Coccomyxa subellipsoidea (strain C-169)</name>
    <name type="common">Green microalga</name>
    <dbReference type="NCBI Taxonomy" id="574566"/>
    <lineage>
        <taxon>Eukaryota</taxon>
        <taxon>Viridiplantae</taxon>
        <taxon>Chlorophyta</taxon>
        <taxon>core chlorophytes</taxon>
        <taxon>Trebouxiophyceae</taxon>
        <taxon>Trebouxiophyceae incertae sedis</taxon>
        <taxon>Coccomyxaceae</taxon>
        <taxon>Coccomyxa</taxon>
        <taxon>Coccomyxa subellipsoidea</taxon>
    </lineage>
</organism>
<keyword evidence="2" id="KW-0812">Transmembrane</keyword>
<dbReference type="InterPro" id="IPR013320">
    <property type="entry name" value="ConA-like_dom_sf"/>
</dbReference>
<dbReference type="GeneID" id="17045563"/>